<dbReference type="CDD" id="cd01650">
    <property type="entry name" value="RT_nLTR_like"/>
    <property type="match status" value="1"/>
</dbReference>
<dbReference type="InterPro" id="IPR043502">
    <property type="entry name" value="DNA/RNA_pol_sf"/>
</dbReference>
<reference evidence="3" key="1">
    <citation type="submission" date="2023-11" db="UniProtKB">
        <authorList>
            <consortium name="WormBaseParasite"/>
        </authorList>
    </citation>
    <scope>IDENTIFICATION</scope>
</reference>
<dbReference type="PANTHER" id="PTHR47027">
    <property type="entry name" value="REVERSE TRANSCRIPTASE DOMAIN-CONTAINING PROTEIN"/>
    <property type="match status" value="1"/>
</dbReference>
<name>A0AA85ALL6_9TREM</name>
<feature type="domain" description="Reverse transcriptase" evidence="1">
    <location>
        <begin position="130"/>
        <end position="385"/>
    </location>
</feature>
<accession>A0AA85ALL6</accession>
<dbReference type="Proteomes" id="UP000050790">
    <property type="component" value="Unassembled WGS sequence"/>
</dbReference>
<dbReference type="PANTHER" id="PTHR47027:SF25">
    <property type="entry name" value="REVERSE TRANSCRIPTASE DOMAIN-CONTAINING PROTEIN"/>
    <property type="match status" value="1"/>
</dbReference>
<dbReference type="SUPFAM" id="SSF56672">
    <property type="entry name" value="DNA/RNA polymerases"/>
    <property type="match status" value="1"/>
</dbReference>
<dbReference type="InterPro" id="IPR000477">
    <property type="entry name" value="RT_dom"/>
</dbReference>
<dbReference type="AlphaFoldDB" id="A0AA85ALL6"/>
<evidence type="ECO:0000313" key="2">
    <source>
        <dbReference type="Proteomes" id="UP000050790"/>
    </source>
</evidence>
<organism evidence="2 3">
    <name type="scientific">Schistosoma margrebowiei</name>
    <dbReference type="NCBI Taxonomy" id="48269"/>
    <lineage>
        <taxon>Eukaryota</taxon>
        <taxon>Metazoa</taxon>
        <taxon>Spiralia</taxon>
        <taxon>Lophotrochozoa</taxon>
        <taxon>Platyhelminthes</taxon>
        <taxon>Trematoda</taxon>
        <taxon>Digenea</taxon>
        <taxon>Strigeidida</taxon>
        <taxon>Schistosomatoidea</taxon>
        <taxon>Schistosomatidae</taxon>
        <taxon>Schistosoma</taxon>
    </lineage>
</organism>
<protein>
    <recommendedName>
        <fullName evidence="1">Reverse transcriptase domain-containing protein</fullName>
    </recommendedName>
</protein>
<dbReference type="Pfam" id="PF00078">
    <property type="entry name" value="RVT_1"/>
    <property type="match status" value="1"/>
</dbReference>
<evidence type="ECO:0000259" key="1">
    <source>
        <dbReference type="PROSITE" id="PS50878"/>
    </source>
</evidence>
<proteinExistence type="predicted"/>
<sequence length="591" mass="67363">MKMAGTVSCGFAKRPAYKHWVSSGSLQLIEARRSTPGDREFEHKRRVLRKEIGQSLHKDREAWWSDHANELEAAAASGNYRKLFQLIRATSSKKSGVSETICEDDGMPITNIHRRLGRWAEFFEGQFNWPAAPATSVRLSCPPWPVTTDPPNEEEVRKELQLLKRYKTRERLTREEQAEFRSGRGCMDHIFTLRQMLEHRHTYQRPTIVVFLDIRAAFDSSDRTVLWDCLLKKGVPEKFINILKALYTNTSGRVRAYNHLSPLFHSSGGVRQGCLISPFLFNFAIDDILETALMNVSNGGVDLLPGERLLDLEYADDIVLLCDNAQGMQSALNQLAISVRRYGMCFAPSKCKVLLQDWQDSNPVLTLDGEQIDVVEKFVYLGSCISAGVSDEINARIVKARAAYANLGHLWRLRDVSLAVKGRIYNASVRAVLLYACETWPLRVKDVRRLSVFDHRCLRRIADIQWQHHVSNAEVRHRVFGHRDDNSIGVTILKHRLRWLGHVLRMSSQRILRRALFADSGTGWKKRRGGQCMTWCRGMKESCKGLASVGPSRLPGWGLRDGATQWLETLSDMAQNRSQWRSCCNLILLSS</sequence>
<evidence type="ECO:0000313" key="3">
    <source>
        <dbReference type="WBParaSite" id="SMRG1_92830.1"/>
    </source>
</evidence>
<dbReference type="PROSITE" id="PS50878">
    <property type="entry name" value="RT_POL"/>
    <property type="match status" value="1"/>
</dbReference>
<dbReference type="WBParaSite" id="SMRG1_92830.1">
    <property type="protein sequence ID" value="SMRG1_92830.1"/>
    <property type="gene ID" value="SMRG1_92830"/>
</dbReference>